<dbReference type="GO" id="GO:0043565">
    <property type="term" value="F:sequence-specific DNA binding"/>
    <property type="evidence" value="ECO:0007669"/>
    <property type="project" value="InterPro"/>
</dbReference>
<name>A0AA38LN13_TAXCH</name>
<dbReference type="PANTHER" id="PTHR31221:SF334">
    <property type="entry name" value="WRKY TRANSCRIPTION FACTOR 57-RELATED"/>
    <property type="match status" value="1"/>
</dbReference>
<evidence type="ECO:0000256" key="1">
    <source>
        <dbReference type="ARBA" id="ARBA00004123"/>
    </source>
</evidence>
<reference evidence="7 8" key="1">
    <citation type="journal article" date="2021" name="Nat. Plants">
        <title>The Taxus genome provides insights into paclitaxel biosynthesis.</title>
        <authorList>
            <person name="Xiong X."/>
            <person name="Gou J."/>
            <person name="Liao Q."/>
            <person name="Li Y."/>
            <person name="Zhou Q."/>
            <person name="Bi G."/>
            <person name="Li C."/>
            <person name="Du R."/>
            <person name="Wang X."/>
            <person name="Sun T."/>
            <person name="Guo L."/>
            <person name="Liang H."/>
            <person name="Lu P."/>
            <person name="Wu Y."/>
            <person name="Zhang Z."/>
            <person name="Ro D.K."/>
            <person name="Shang Y."/>
            <person name="Huang S."/>
            <person name="Yan J."/>
        </authorList>
    </citation>
    <scope>NUCLEOTIDE SEQUENCE [LARGE SCALE GENOMIC DNA]</scope>
    <source>
        <strain evidence="7">Ta-2019</strain>
    </source>
</reference>
<dbReference type="GO" id="GO:0005634">
    <property type="term" value="C:nucleus"/>
    <property type="evidence" value="ECO:0007669"/>
    <property type="project" value="UniProtKB-SubCell"/>
</dbReference>
<evidence type="ECO:0000259" key="6">
    <source>
        <dbReference type="PROSITE" id="PS50811"/>
    </source>
</evidence>
<evidence type="ECO:0000256" key="3">
    <source>
        <dbReference type="ARBA" id="ARBA00023125"/>
    </source>
</evidence>
<feature type="non-terminal residue" evidence="7">
    <location>
        <position position="50"/>
    </location>
</feature>
<dbReference type="SUPFAM" id="SSF118290">
    <property type="entry name" value="WRKY DNA-binding domain"/>
    <property type="match status" value="1"/>
</dbReference>
<dbReference type="Gene3D" id="2.20.25.80">
    <property type="entry name" value="WRKY domain"/>
    <property type="match status" value="1"/>
</dbReference>
<dbReference type="PANTHER" id="PTHR31221">
    <property type="entry name" value="WRKY TRANSCRIPTION FACTOR PROTEIN 1-RELATED"/>
    <property type="match status" value="1"/>
</dbReference>
<dbReference type="Proteomes" id="UP000824469">
    <property type="component" value="Unassembled WGS sequence"/>
</dbReference>
<evidence type="ECO:0000256" key="2">
    <source>
        <dbReference type="ARBA" id="ARBA00023015"/>
    </source>
</evidence>
<evidence type="ECO:0000313" key="8">
    <source>
        <dbReference type="Proteomes" id="UP000824469"/>
    </source>
</evidence>
<dbReference type="AlphaFoldDB" id="A0AA38LN13"/>
<protein>
    <recommendedName>
        <fullName evidence="6">WRKY domain-containing protein</fullName>
    </recommendedName>
</protein>
<dbReference type="InterPro" id="IPR003657">
    <property type="entry name" value="WRKY_dom"/>
</dbReference>
<dbReference type="Pfam" id="PF03106">
    <property type="entry name" value="WRKY"/>
    <property type="match status" value="1"/>
</dbReference>
<proteinExistence type="predicted"/>
<dbReference type="GO" id="GO:0003700">
    <property type="term" value="F:DNA-binding transcription factor activity"/>
    <property type="evidence" value="ECO:0007669"/>
    <property type="project" value="InterPro"/>
</dbReference>
<keyword evidence="4" id="KW-0804">Transcription</keyword>
<evidence type="ECO:0000256" key="5">
    <source>
        <dbReference type="ARBA" id="ARBA00023242"/>
    </source>
</evidence>
<feature type="non-terminal residue" evidence="7">
    <location>
        <position position="1"/>
    </location>
</feature>
<dbReference type="OMA" id="HTHPCER"/>
<sequence length="50" mass="5878">NYYRCSDSNCKVKKRVERDALDKGIVITTYEGRHNHQCPSLVYYIEQPSV</sequence>
<comment type="caution">
    <text evidence="7">The sequence shown here is derived from an EMBL/GenBank/DDBJ whole genome shotgun (WGS) entry which is preliminary data.</text>
</comment>
<comment type="subcellular location">
    <subcellularLocation>
        <location evidence="1">Nucleus</location>
    </subcellularLocation>
</comment>
<keyword evidence="3" id="KW-0238">DNA-binding</keyword>
<keyword evidence="5" id="KW-0539">Nucleus</keyword>
<accession>A0AA38LN13</accession>
<dbReference type="SMART" id="SM00774">
    <property type="entry name" value="WRKY"/>
    <property type="match status" value="1"/>
</dbReference>
<evidence type="ECO:0000313" key="7">
    <source>
        <dbReference type="EMBL" id="KAH9331263.1"/>
    </source>
</evidence>
<evidence type="ECO:0000256" key="4">
    <source>
        <dbReference type="ARBA" id="ARBA00023163"/>
    </source>
</evidence>
<dbReference type="PROSITE" id="PS50811">
    <property type="entry name" value="WRKY"/>
    <property type="match status" value="1"/>
</dbReference>
<gene>
    <name evidence="7" type="ORF">KI387_003371</name>
</gene>
<keyword evidence="2" id="KW-0805">Transcription regulation</keyword>
<dbReference type="InterPro" id="IPR036576">
    <property type="entry name" value="WRKY_dom_sf"/>
</dbReference>
<feature type="domain" description="WRKY" evidence="6">
    <location>
        <begin position="1"/>
        <end position="39"/>
    </location>
</feature>
<keyword evidence="8" id="KW-1185">Reference proteome</keyword>
<dbReference type="EMBL" id="JAHRHJ020000001">
    <property type="protein sequence ID" value="KAH9331263.1"/>
    <property type="molecule type" value="Genomic_DNA"/>
</dbReference>
<organism evidence="7 8">
    <name type="scientific">Taxus chinensis</name>
    <name type="common">Chinese yew</name>
    <name type="synonym">Taxus wallichiana var. chinensis</name>
    <dbReference type="NCBI Taxonomy" id="29808"/>
    <lineage>
        <taxon>Eukaryota</taxon>
        <taxon>Viridiplantae</taxon>
        <taxon>Streptophyta</taxon>
        <taxon>Embryophyta</taxon>
        <taxon>Tracheophyta</taxon>
        <taxon>Spermatophyta</taxon>
        <taxon>Pinopsida</taxon>
        <taxon>Pinidae</taxon>
        <taxon>Conifers II</taxon>
        <taxon>Cupressales</taxon>
        <taxon>Taxaceae</taxon>
        <taxon>Taxus</taxon>
    </lineage>
</organism>
<dbReference type="InterPro" id="IPR044810">
    <property type="entry name" value="WRKY_plant"/>
</dbReference>